<dbReference type="RefSeq" id="WP_313873335.1">
    <property type="nucleotide sequence ID" value="NZ_JAVBIK010000001.1"/>
</dbReference>
<evidence type="ECO:0000256" key="1">
    <source>
        <dbReference type="ARBA" id="ARBA00004196"/>
    </source>
</evidence>
<dbReference type="NCBIfam" id="TIGR01730">
    <property type="entry name" value="RND_mfp"/>
    <property type="match status" value="1"/>
</dbReference>
<dbReference type="EMBL" id="JAVBIK010000001">
    <property type="protein sequence ID" value="MDT7517517.1"/>
    <property type="molecule type" value="Genomic_DNA"/>
</dbReference>
<dbReference type="InterPro" id="IPR058624">
    <property type="entry name" value="MdtA-like_HH"/>
</dbReference>
<reference evidence="10 11" key="1">
    <citation type="submission" date="2023-08" db="EMBL/GenBank/DDBJ databases">
        <title>Rhodoferax potami sp. nov. and Rhodoferax mekongensis sp. nov., isolated from the Mekong River in Thailand.</title>
        <authorList>
            <person name="Kitikhun S."/>
            <person name="Charoenyingcharoen P."/>
            <person name="Siriarchawattana P."/>
            <person name="Likhitrattanapisal S."/>
            <person name="Nilsakha T."/>
            <person name="Chanpet A."/>
            <person name="Rattanawaree P."/>
            <person name="Ingsriswang S."/>
        </authorList>
    </citation>
    <scope>NUCLEOTIDE SEQUENCE [LARGE SCALE GENOMIC DNA]</scope>
    <source>
        <strain evidence="10 11">TBRC 17660</strain>
    </source>
</reference>
<keyword evidence="5" id="KW-0732">Signal</keyword>
<dbReference type="InterPro" id="IPR058627">
    <property type="entry name" value="MdtA-like_C"/>
</dbReference>
<dbReference type="Pfam" id="PF25967">
    <property type="entry name" value="RND-MFP_C"/>
    <property type="match status" value="1"/>
</dbReference>
<keyword evidence="3" id="KW-0813">Transport</keyword>
<evidence type="ECO:0000256" key="3">
    <source>
        <dbReference type="ARBA" id="ARBA00022448"/>
    </source>
</evidence>
<accession>A0ABU3KJP9</accession>
<dbReference type="InterPro" id="IPR058625">
    <property type="entry name" value="MdtA-like_BSH"/>
</dbReference>
<evidence type="ECO:0000256" key="5">
    <source>
        <dbReference type="SAM" id="SignalP"/>
    </source>
</evidence>
<evidence type="ECO:0000313" key="11">
    <source>
        <dbReference type="Proteomes" id="UP001321700"/>
    </source>
</evidence>
<feature type="domain" description="CusB-like beta-barrel" evidence="8">
    <location>
        <begin position="207"/>
        <end position="266"/>
    </location>
</feature>
<organism evidence="10 11">
    <name type="scientific">Rhodoferax potami</name>
    <dbReference type="NCBI Taxonomy" id="3068338"/>
    <lineage>
        <taxon>Bacteria</taxon>
        <taxon>Pseudomonadati</taxon>
        <taxon>Pseudomonadota</taxon>
        <taxon>Betaproteobacteria</taxon>
        <taxon>Burkholderiales</taxon>
        <taxon>Comamonadaceae</taxon>
        <taxon>Rhodoferax</taxon>
    </lineage>
</organism>
<evidence type="ECO:0000256" key="2">
    <source>
        <dbReference type="ARBA" id="ARBA00009477"/>
    </source>
</evidence>
<feature type="signal peptide" evidence="5">
    <location>
        <begin position="1"/>
        <end position="20"/>
    </location>
</feature>
<evidence type="ECO:0000313" key="10">
    <source>
        <dbReference type="EMBL" id="MDT7517517.1"/>
    </source>
</evidence>
<dbReference type="SUPFAM" id="SSF111369">
    <property type="entry name" value="HlyD-like secretion proteins"/>
    <property type="match status" value="1"/>
</dbReference>
<evidence type="ECO:0000259" key="8">
    <source>
        <dbReference type="Pfam" id="PF25954"/>
    </source>
</evidence>
<feature type="coiled-coil region" evidence="4">
    <location>
        <begin position="138"/>
        <end position="165"/>
    </location>
</feature>
<comment type="subcellular location">
    <subcellularLocation>
        <location evidence="1">Cell envelope</location>
    </subcellularLocation>
</comment>
<feature type="domain" description="Multidrug resistance protein MdtA-like alpha-helical hairpin" evidence="6">
    <location>
        <begin position="101"/>
        <end position="161"/>
    </location>
</feature>
<dbReference type="Pfam" id="PF25917">
    <property type="entry name" value="BSH_RND"/>
    <property type="match status" value="1"/>
</dbReference>
<dbReference type="Gene3D" id="1.10.287.470">
    <property type="entry name" value="Helix hairpin bin"/>
    <property type="match status" value="1"/>
</dbReference>
<dbReference type="Proteomes" id="UP001321700">
    <property type="component" value="Unassembled WGS sequence"/>
</dbReference>
<evidence type="ECO:0000256" key="4">
    <source>
        <dbReference type="SAM" id="Coils"/>
    </source>
</evidence>
<dbReference type="Gene3D" id="2.40.420.20">
    <property type="match status" value="1"/>
</dbReference>
<dbReference type="InterPro" id="IPR058792">
    <property type="entry name" value="Beta-barrel_RND_2"/>
</dbReference>
<dbReference type="Gene3D" id="2.40.50.100">
    <property type="match status" value="1"/>
</dbReference>
<evidence type="ECO:0000259" key="7">
    <source>
        <dbReference type="Pfam" id="PF25917"/>
    </source>
</evidence>
<dbReference type="Pfam" id="PF25954">
    <property type="entry name" value="Beta-barrel_RND_2"/>
    <property type="match status" value="1"/>
</dbReference>
<feature type="chain" id="PRO_5046282018" evidence="5">
    <location>
        <begin position="21"/>
        <end position="388"/>
    </location>
</feature>
<dbReference type="PROSITE" id="PS51257">
    <property type="entry name" value="PROKAR_LIPOPROTEIN"/>
    <property type="match status" value="1"/>
</dbReference>
<evidence type="ECO:0000259" key="6">
    <source>
        <dbReference type="Pfam" id="PF25876"/>
    </source>
</evidence>
<keyword evidence="11" id="KW-1185">Reference proteome</keyword>
<feature type="domain" description="Multidrug resistance protein MdtA-like C-terminal permuted SH3" evidence="9">
    <location>
        <begin position="286"/>
        <end position="345"/>
    </location>
</feature>
<proteinExistence type="inferred from homology"/>
<dbReference type="PANTHER" id="PTHR30469">
    <property type="entry name" value="MULTIDRUG RESISTANCE PROTEIN MDTA"/>
    <property type="match status" value="1"/>
</dbReference>
<dbReference type="Gene3D" id="2.40.30.170">
    <property type="match status" value="1"/>
</dbReference>
<evidence type="ECO:0000259" key="9">
    <source>
        <dbReference type="Pfam" id="PF25967"/>
    </source>
</evidence>
<dbReference type="PANTHER" id="PTHR30469:SF15">
    <property type="entry name" value="HLYD FAMILY OF SECRETION PROTEINS"/>
    <property type="match status" value="1"/>
</dbReference>
<keyword evidence="4" id="KW-0175">Coiled coil</keyword>
<comment type="caution">
    <text evidence="10">The sequence shown here is derived from an EMBL/GenBank/DDBJ whole genome shotgun (WGS) entry which is preliminary data.</text>
</comment>
<name>A0ABU3KJP9_9BURK</name>
<sequence>MSPRFILKATPVLLSALLLAACSKPAPPEEPVRAVKLMTVGAGSIQSSLEFSADVRARVESRLGFRVGGKVVRRAVDLGQTVKAGQVIAQLDPQDYKLAADAARAQVAAAQTNRDLAAADYKRYKELRDQNFISGAELERRDTALKAAQAQLEQAQAQLNSQGNQAGYTTLVADVSGVVTAVTAEVGQVVAAGTPVVQIAQDGPRDVVFSVPEDKVAMIKTGSKVEVRVWASKTVVEGTVREVAASADPVTRTFTVKVALDGKDALPLGTTVSVVPKSLDRGAVQVIKLPTTALLKSGAGSSVWVLDTASMTVKSQPVVVATADGNDAVITQGLTPGMQVVVAGVHVLSPGQKVTVYQPKGAVAPVASAPAAMDSVAPAAAASATVAK</sequence>
<dbReference type="Pfam" id="PF25876">
    <property type="entry name" value="HH_MFP_RND"/>
    <property type="match status" value="1"/>
</dbReference>
<comment type="similarity">
    <text evidence="2">Belongs to the membrane fusion protein (MFP) (TC 8.A.1) family.</text>
</comment>
<dbReference type="InterPro" id="IPR006143">
    <property type="entry name" value="RND_pump_MFP"/>
</dbReference>
<protein>
    <submittedName>
        <fullName evidence="10">Efflux RND transporter periplasmic adaptor subunit</fullName>
    </submittedName>
</protein>
<gene>
    <name evidence="10" type="ORF">RAE19_01975</name>
</gene>
<feature type="domain" description="Multidrug resistance protein MdtA-like barrel-sandwich hybrid" evidence="7">
    <location>
        <begin position="64"/>
        <end position="196"/>
    </location>
</feature>